<evidence type="ECO:0000256" key="6">
    <source>
        <dbReference type="ARBA" id="ARBA00023180"/>
    </source>
</evidence>
<dbReference type="Pfam" id="PF10204">
    <property type="entry name" value="DuoxA"/>
    <property type="match status" value="1"/>
</dbReference>
<organism evidence="9 10">
    <name type="scientific">Henosepilachna vigintioctopunctata</name>
    <dbReference type="NCBI Taxonomy" id="420089"/>
    <lineage>
        <taxon>Eukaryota</taxon>
        <taxon>Metazoa</taxon>
        <taxon>Ecdysozoa</taxon>
        <taxon>Arthropoda</taxon>
        <taxon>Hexapoda</taxon>
        <taxon>Insecta</taxon>
        <taxon>Pterygota</taxon>
        <taxon>Neoptera</taxon>
        <taxon>Endopterygota</taxon>
        <taxon>Coleoptera</taxon>
        <taxon>Polyphaga</taxon>
        <taxon>Cucujiformia</taxon>
        <taxon>Coccinelloidea</taxon>
        <taxon>Coccinellidae</taxon>
        <taxon>Epilachninae</taxon>
        <taxon>Epilachnini</taxon>
        <taxon>Henosepilachna</taxon>
    </lineage>
</organism>
<feature type="transmembrane region" description="Helical" evidence="8">
    <location>
        <begin position="183"/>
        <end position="205"/>
    </location>
</feature>
<keyword evidence="6" id="KW-0325">Glycoprotein</keyword>
<evidence type="ECO:0000256" key="5">
    <source>
        <dbReference type="ARBA" id="ARBA00023136"/>
    </source>
</evidence>
<evidence type="ECO:0000313" key="10">
    <source>
        <dbReference type="Proteomes" id="UP001431783"/>
    </source>
</evidence>
<keyword evidence="5 8" id="KW-0472">Membrane</keyword>
<keyword evidence="4 8" id="KW-1133">Transmembrane helix</keyword>
<gene>
    <name evidence="9" type="ORF">WA026_020165</name>
</gene>
<sequence>MKGWFDAFRNDGGPTLYNFNNRTAVAGDVTIITILTIFSTIYMAFLIIFPGIRNEKFATFFTVTLSLFVGATILVSLHGSSWHIANEAISSSYKAFSTEKISAKLGIYVGLSHVNVTLQALHNKTLDIDFNERFVWIDKSQMDETFQDAAAKGLPFPILTVAEYFTLGQDGLSWGSQYRSAGYFAIIMLWTSFAVWAIMNLMLIVVPRYGVLLMTTCGFLLLATCTGYFGMLPEIPLVIRIEGKPMTFCFGWCYWLVVAAGGICLLSGVILTTMEIVLPHSFSTILEVDYDTPYDRHTIIEDSHGKRFQRKRNSGSKLENPSNDSLGANKSKQSFQNIEKEDDLNINTAHKQYFEMKSTEPHWSYSINPISGRNTSKSRPLPRSLSHDTLSTISADLHTTSEVSRHRTQTQHEVSMW</sequence>
<feature type="compositionally biased region" description="Polar residues" evidence="7">
    <location>
        <begin position="365"/>
        <end position="378"/>
    </location>
</feature>
<dbReference type="PANTHER" id="PTHR31158">
    <property type="entry name" value="DUAL OXIDASE 2"/>
    <property type="match status" value="1"/>
</dbReference>
<keyword evidence="3 8" id="KW-0812">Transmembrane</keyword>
<evidence type="ECO:0000256" key="8">
    <source>
        <dbReference type="SAM" id="Phobius"/>
    </source>
</evidence>
<feature type="region of interest" description="Disordered" evidence="7">
    <location>
        <begin position="305"/>
        <end position="341"/>
    </location>
</feature>
<evidence type="ECO:0000256" key="3">
    <source>
        <dbReference type="ARBA" id="ARBA00022692"/>
    </source>
</evidence>
<proteinExistence type="inferred from homology"/>
<dbReference type="GO" id="GO:0005789">
    <property type="term" value="C:endoplasmic reticulum membrane"/>
    <property type="evidence" value="ECO:0007669"/>
    <property type="project" value="InterPro"/>
</dbReference>
<dbReference type="EMBL" id="JARQZJ010000044">
    <property type="protein sequence ID" value="KAK9877943.1"/>
    <property type="molecule type" value="Genomic_DNA"/>
</dbReference>
<feature type="transmembrane region" description="Helical" evidence="8">
    <location>
        <begin position="252"/>
        <end position="274"/>
    </location>
</feature>
<comment type="subcellular location">
    <subcellularLocation>
        <location evidence="1">Membrane</location>
        <topology evidence="1">Multi-pass membrane protein</topology>
    </subcellularLocation>
</comment>
<feature type="region of interest" description="Disordered" evidence="7">
    <location>
        <begin position="364"/>
        <end position="386"/>
    </location>
</feature>
<accession>A0AAW1U5T8</accession>
<dbReference type="AlphaFoldDB" id="A0AAW1U5T8"/>
<dbReference type="GO" id="GO:0015031">
    <property type="term" value="P:protein transport"/>
    <property type="evidence" value="ECO:0007669"/>
    <property type="project" value="InterPro"/>
</dbReference>
<comment type="similarity">
    <text evidence="2">Belongs to the DUOXA family.</text>
</comment>
<evidence type="ECO:0000256" key="7">
    <source>
        <dbReference type="SAM" id="MobiDB-lite"/>
    </source>
</evidence>
<dbReference type="PANTHER" id="PTHR31158:SF10">
    <property type="entry name" value="LD27791P"/>
    <property type="match status" value="1"/>
</dbReference>
<dbReference type="InterPro" id="IPR018469">
    <property type="entry name" value="Dual_oxidase_maturation_fac"/>
</dbReference>
<evidence type="ECO:0000256" key="1">
    <source>
        <dbReference type="ARBA" id="ARBA00004141"/>
    </source>
</evidence>
<feature type="transmembrane region" description="Helical" evidence="8">
    <location>
        <begin position="58"/>
        <end position="77"/>
    </location>
</feature>
<reference evidence="9 10" key="1">
    <citation type="submission" date="2023-03" db="EMBL/GenBank/DDBJ databases">
        <title>Genome insight into feeding habits of ladybird beetles.</title>
        <authorList>
            <person name="Li H.-S."/>
            <person name="Huang Y.-H."/>
            <person name="Pang H."/>
        </authorList>
    </citation>
    <scope>NUCLEOTIDE SEQUENCE [LARGE SCALE GENOMIC DNA]</scope>
    <source>
        <strain evidence="9">SYSU_2023b</strain>
        <tissue evidence="9">Whole body</tissue>
    </source>
</reference>
<feature type="transmembrane region" description="Helical" evidence="8">
    <location>
        <begin position="211"/>
        <end position="231"/>
    </location>
</feature>
<evidence type="ECO:0000256" key="2">
    <source>
        <dbReference type="ARBA" id="ARBA00009816"/>
    </source>
</evidence>
<comment type="caution">
    <text evidence="9">The sequence shown here is derived from an EMBL/GenBank/DDBJ whole genome shotgun (WGS) entry which is preliminary data.</text>
</comment>
<dbReference type="Proteomes" id="UP001431783">
    <property type="component" value="Unassembled WGS sequence"/>
</dbReference>
<keyword evidence="10" id="KW-1185">Reference proteome</keyword>
<feature type="compositionally biased region" description="Polar residues" evidence="7">
    <location>
        <begin position="315"/>
        <end position="337"/>
    </location>
</feature>
<feature type="transmembrane region" description="Helical" evidence="8">
    <location>
        <begin position="29"/>
        <end position="52"/>
    </location>
</feature>
<evidence type="ECO:0008006" key="11">
    <source>
        <dbReference type="Google" id="ProtNLM"/>
    </source>
</evidence>
<protein>
    <recommendedName>
        <fullName evidence="11">Dual oxidase maturation factor 1</fullName>
    </recommendedName>
</protein>
<name>A0AAW1U5T8_9CUCU</name>
<evidence type="ECO:0000256" key="4">
    <source>
        <dbReference type="ARBA" id="ARBA00022989"/>
    </source>
</evidence>
<evidence type="ECO:0000313" key="9">
    <source>
        <dbReference type="EMBL" id="KAK9877943.1"/>
    </source>
</evidence>